<dbReference type="InterPro" id="IPR018011">
    <property type="entry name" value="Carb_sulfotrans_8-10"/>
</dbReference>
<dbReference type="GO" id="GO:0008146">
    <property type="term" value="F:sulfotransferase activity"/>
    <property type="evidence" value="ECO:0007669"/>
    <property type="project" value="InterPro"/>
</dbReference>
<dbReference type="GO" id="GO:0016020">
    <property type="term" value="C:membrane"/>
    <property type="evidence" value="ECO:0007669"/>
    <property type="project" value="InterPro"/>
</dbReference>
<dbReference type="OrthoDB" id="288532at2"/>
<comment type="subcellular location">
    <subcellularLocation>
        <location evidence="1">Golgi apparatus membrane</location>
        <topology evidence="1">Single-pass type II membrane protein</topology>
    </subcellularLocation>
</comment>
<dbReference type="GO" id="GO:0050655">
    <property type="term" value="P:dermatan sulfate proteoglycan metabolic process"/>
    <property type="evidence" value="ECO:0007669"/>
    <property type="project" value="TreeGrafter"/>
</dbReference>
<accession>A0A2T1M1T1</accession>
<evidence type="ECO:0000313" key="8">
    <source>
        <dbReference type="EMBL" id="PSF38661.1"/>
    </source>
</evidence>
<name>A0A2T1M1T1_9CHRO</name>
<keyword evidence="2" id="KW-0808">Transferase</keyword>
<keyword evidence="7" id="KW-0325">Glycoprotein</keyword>
<evidence type="ECO:0000256" key="1">
    <source>
        <dbReference type="ARBA" id="ARBA00004323"/>
    </source>
</evidence>
<sequence>MAIICRDYKLLFIQVPGTGCSSITDVLIEKFGGEELPKSDLLLAGSYKLVGIKHNTVSQLINFNLVTKKELNSYVKFATVRNPFDRLVTDYQRCTGRWWEEGLIEQLKDPNSPANRSGKINRKLYVRKFQREIKLARLEGFEKWLWRKIVLPQRFDKWVASEFKSYLKRNALCLTKDALKINIAYPYIEGVDEIIYHEHLERDFNRILKKVGINEFISIPHTNKTPDKIPYQDYYSLQARKFVEEELGKELAMFGYTFESVSTDAVPVSSSYY</sequence>
<dbReference type="GO" id="GO:0016051">
    <property type="term" value="P:carbohydrate biosynthetic process"/>
    <property type="evidence" value="ECO:0007669"/>
    <property type="project" value="InterPro"/>
</dbReference>
<keyword evidence="5" id="KW-0333">Golgi apparatus</keyword>
<evidence type="ECO:0000256" key="3">
    <source>
        <dbReference type="ARBA" id="ARBA00022692"/>
    </source>
</evidence>
<evidence type="ECO:0000256" key="2">
    <source>
        <dbReference type="ARBA" id="ARBA00022679"/>
    </source>
</evidence>
<evidence type="ECO:0000256" key="4">
    <source>
        <dbReference type="ARBA" id="ARBA00022989"/>
    </source>
</evidence>
<comment type="caution">
    <text evidence="8">The sequence shown here is derived from an EMBL/GenBank/DDBJ whole genome shotgun (WGS) entry which is preliminary data.</text>
</comment>
<gene>
    <name evidence="8" type="ORF">C7H19_03910</name>
</gene>
<organism evidence="8 9">
    <name type="scientific">Aphanothece hegewaldii CCALA 016</name>
    <dbReference type="NCBI Taxonomy" id="2107694"/>
    <lineage>
        <taxon>Bacteria</taxon>
        <taxon>Bacillati</taxon>
        <taxon>Cyanobacteriota</taxon>
        <taxon>Cyanophyceae</taxon>
        <taxon>Oscillatoriophycideae</taxon>
        <taxon>Chroococcales</taxon>
        <taxon>Aphanothecaceae</taxon>
        <taxon>Aphanothece</taxon>
    </lineage>
</organism>
<protein>
    <recommendedName>
        <fullName evidence="10">Sulfotransferase family protein</fullName>
    </recommendedName>
</protein>
<reference evidence="8 9" key="1">
    <citation type="submission" date="2018-03" db="EMBL/GenBank/DDBJ databases">
        <title>The ancient ancestry and fast evolution of plastids.</title>
        <authorList>
            <person name="Moore K.R."/>
            <person name="Magnabosco C."/>
            <person name="Momper L."/>
            <person name="Gold D.A."/>
            <person name="Bosak T."/>
            <person name="Fournier G.P."/>
        </authorList>
    </citation>
    <scope>NUCLEOTIDE SEQUENCE [LARGE SCALE GENOMIC DNA]</scope>
    <source>
        <strain evidence="8 9">CCALA 016</strain>
    </source>
</reference>
<dbReference type="PANTHER" id="PTHR12137:SF64">
    <property type="entry name" value="CARBOHYDRATE SULFOTRANSFERASE"/>
    <property type="match status" value="1"/>
</dbReference>
<dbReference type="AlphaFoldDB" id="A0A2T1M1T1"/>
<evidence type="ECO:0000313" key="9">
    <source>
        <dbReference type="Proteomes" id="UP000239001"/>
    </source>
</evidence>
<evidence type="ECO:0000256" key="5">
    <source>
        <dbReference type="ARBA" id="ARBA00023034"/>
    </source>
</evidence>
<keyword evidence="3" id="KW-0812">Transmembrane</keyword>
<dbReference type="InterPro" id="IPR005331">
    <property type="entry name" value="Sulfotransferase"/>
</dbReference>
<dbReference type="EMBL" id="PXOH01000003">
    <property type="protein sequence ID" value="PSF38661.1"/>
    <property type="molecule type" value="Genomic_DNA"/>
</dbReference>
<keyword evidence="6" id="KW-0472">Membrane</keyword>
<proteinExistence type="predicted"/>
<dbReference type="Proteomes" id="UP000239001">
    <property type="component" value="Unassembled WGS sequence"/>
</dbReference>
<keyword evidence="9" id="KW-1185">Reference proteome</keyword>
<evidence type="ECO:0000256" key="6">
    <source>
        <dbReference type="ARBA" id="ARBA00023136"/>
    </source>
</evidence>
<evidence type="ECO:0000256" key="7">
    <source>
        <dbReference type="ARBA" id="ARBA00023180"/>
    </source>
</evidence>
<keyword evidence="4" id="KW-1133">Transmembrane helix</keyword>
<evidence type="ECO:0008006" key="10">
    <source>
        <dbReference type="Google" id="ProtNLM"/>
    </source>
</evidence>
<dbReference type="RefSeq" id="WP_106455583.1">
    <property type="nucleotide sequence ID" value="NZ_PXOH01000003.1"/>
</dbReference>
<dbReference type="Pfam" id="PF03567">
    <property type="entry name" value="Sulfotransfer_2"/>
    <property type="match status" value="1"/>
</dbReference>
<reference evidence="8 9" key="2">
    <citation type="submission" date="2018-03" db="EMBL/GenBank/DDBJ databases">
        <authorList>
            <person name="Keele B.F."/>
        </authorList>
    </citation>
    <scope>NUCLEOTIDE SEQUENCE [LARGE SCALE GENOMIC DNA]</scope>
    <source>
        <strain evidence="8 9">CCALA 016</strain>
    </source>
</reference>
<dbReference type="PANTHER" id="PTHR12137">
    <property type="entry name" value="CARBOHYDRATE SULFOTRANSFERASE"/>
    <property type="match status" value="1"/>
</dbReference>